<keyword evidence="1" id="KW-0597">Phosphoprotein</keyword>
<dbReference type="InterPro" id="IPR011006">
    <property type="entry name" value="CheY-like_superfamily"/>
</dbReference>
<dbReference type="InterPro" id="IPR052048">
    <property type="entry name" value="ST_Response_Regulator"/>
</dbReference>
<dbReference type="Gene3D" id="3.40.50.2300">
    <property type="match status" value="1"/>
</dbReference>
<sequence length="372" mass="41765">MLQLNWDNITIMVVDDNSFMRNLIVTTLRALGIGNIATQSSARSAIETLQVSRKNPIKAGIGSIDIVLSDFVMSEVDGALFLRWVRTSRQAPDRFVPFVMVSGAADKAVVEKARDAGVTDFLAKPFSARSMADRLLEVIKNPRQFVLAPNYFGPDRRRQDRMVDWRTLYDDDTRLQADRRITQASDIQVIHAQSNIRSLRDDVRAIYFRPANKLRDKLGPNALRGQIDFDPLVIQAAEERIQELVGDYSTWVRNYLDSMTDSHNALRQGAKETKHHVLNINQIAHELRGQGGIFDYPLITAFGKSLYEATIDTNAKITENRLMLVEAHIDAIRLVFTEKVRGKGGEVGGALLKDIEKAVKKYSEPPKVSAAS</sequence>
<evidence type="ECO:0000259" key="2">
    <source>
        <dbReference type="PROSITE" id="PS50110"/>
    </source>
</evidence>
<dbReference type="PANTHER" id="PTHR43228">
    <property type="entry name" value="TWO-COMPONENT RESPONSE REGULATOR"/>
    <property type="match status" value="1"/>
</dbReference>
<dbReference type="AlphaFoldDB" id="A0A967KF08"/>
<dbReference type="Pfam" id="PF00072">
    <property type="entry name" value="Response_reg"/>
    <property type="match status" value="1"/>
</dbReference>
<accession>A0A967KF08</accession>
<dbReference type="SUPFAM" id="SSF52172">
    <property type="entry name" value="CheY-like"/>
    <property type="match status" value="1"/>
</dbReference>
<feature type="domain" description="Response regulatory" evidence="2">
    <location>
        <begin position="10"/>
        <end position="139"/>
    </location>
</feature>
<gene>
    <name evidence="3" type="ORF">HBA54_20710</name>
</gene>
<dbReference type="RefSeq" id="WP_167228233.1">
    <property type="nucleotide sequence ID" value="NZ_JAAQPH010000018.1"/>
</dbReference>
<keyword evidence="4" id="KW-1185">Reference proteome</keyword>
<dbReference type="SMART" id="SM00448">
    <property type="entry name" value="REC"/>
    <property type="match status" value="1"/>
</dbReference>
<reference evidence="3" key="1">
    <citation type="submission" date="2020-03" db="EMBL/GenBank/DDBJ databases">
        <title>Genome of Pelagibius litoralis DSM 21314T.</title>
        <authorList>
            <person name="Wang G."/>
        </authorList>
    </citation>
    <scope>NUCLEOTIDE SEQUENCE</scope>
    <source>
        <strain evidence="3">DSM 21314</strain>
    </source>
</reference>
<dbReference type="GO" id="GO:0000160">
    <property type="term" value="P:phosphorelay signal transduction system"/>
    <property type="evidence" value="ECO:0007669"/>
    <property type="project" value="InterPro"/>
</dbReference>
<proteinExistence type="predicted"/>
<evidence type="ECO:0000313" key="3">
    <source>
        <dbReference type="EMBL" id="NIA71025.1"/>
    </source>
</evidence>
<name>A0A967KF08_9PROT</name>
<dbReference type="InterPro" id="IPR001789">
    <property type="entry name" value="Sig_transdc_resp-reg_receiver"/>
</dbReference>
<protein>
    <submittedName>
        <fullName evidence="3">Response regulator</fullName>
    </submittedName>
</protein>
<dbReference type="EMBL" id="JAAQPH010000018">
    <property type="protein sequence ID" value="NIA71025.1"/>
    <property type="molecule type" value="Genomic_DNA"/>
</dbReference>
<dbReference type="PROSITE" id="PS50110">
    <property type="entry name" value="RESPONSE_REGULATORY"/>
    <property type="match status" value="1"/>
</dbReference>
<dbReference type="PANTHER" id="PTHR43228:SF1">
    <property type="entry name" value="TWO-COMPONENT RESPONSE REGULATOR ARR22"/>
    <property type="match status" value="1"/>
</dbReference>
<dbReference type="Proteomes" id="UP000761264">
    <property type="component" value="Unassembled WGS sequence"/>
</dbReference>
<evidence type="ECO:0000313" key="4">
    <source>
        <dbReference type="Proteomes" id="UP000761264"/>
    </source>
</evidence>
<comment type="caution">
    <text evidence="3">The sequence shown here is derived from an EMBL/GenBank/DDBJ whole genome shotgun (WGS) entry which is preliminary data.</text>
</comment>
<evidence type="ECO:0000256" key="1">
    <source>
        <dbReference type="PROSITE-ProRule" id="PRU00169"/>
    </source>
</evidence>
<feature type="modified residue" description="4-aspartylphosphate" evidence="1">
    <location>
        <position position="70"/>
    </location>
</feature>
<organism evidence="3 4">
    <name type="scientific">Pelagibius litoralis</name>
    <dbReference type="NCBI Taxonomy" id="374515"/>
    <lineage>
        <taxon>Bacteria</taxon>
        <taxon>Pseudomonadati</taxon>
        <taxon>Pseudomonadota</taxon>
        <taxon>Alphaproteobacteria</taxon>
        <taxon>Rhodospirillales</taxon>
        <taxon>Rhodovibrionaceae</taxon>
        <taxon>Pelagibius</taxon>
    </lineage>
</organism>